<sequence length="266" mass="29884">MDLQEYISSGILELYVCGALSEEESREVSHELKQHPEIREEVEEIEKALSQLAIGVAPYNPEHLLASLKSKIEDRNGETTIPVRRKTSTVFAYLGWAASFLLLIGLFFLFNRNNDLRESLRTQQARNAQMEQQIADARANAESARELLAMIRDRNTRRIPLAGQAVAPDSYATVYWNTEENQAFIDAQGLPEPPRGKVYQVWSLTMQPLKPTSIGLLSNFTADENKVFQMRNTNNSEAFGITLEPEGGSETPTMDQLYVMGTVSTP</sequence>
<protein>
    <recommendedName>
        <fullName evidence="8">Regulator of SigK</fullName>
    </recommendedName>
    <alternativeName>
        <fullName evidence="7">Sigma-K anti-sigma factor RskA</fullName>
    </alternativeName>
</protein>
<evidence type="ECO:0000259" key="11">
    <source>
        <dbReference type="Pfam" id="PF10099"/>
    </source>
</evidence>
<keyword evidence="3" id="KW-1003">Cell membrane</keyword>
<keyword evidence="13" id="KW-1185">Reference proteome</keyword>
<comment type="subcellular location">
    <subcellularLocation>
        <location evidence="2">Cell membrane</location>
    </subcellularLocation>
    <subcellularLocation>
        <location evidence="1">Membrane</location>
        <topology evidence="1">Single-pass membrane protein</topology>
    </subcellularLocation>
</comment>
<feature type="domain" description="Anti-sigma K factor RskA C-terminal" evidence="11">
    <location>
        <begin position="97"/>
        <end position="253"/>
    </location>
</feature>
<evidence type="ECO:0000256" key="4">
    <source>
        <dbReference type="ARBA" id="ARBA00022692"/>
    </source>
</evidence>
<keyword evidence="5 10" id="KW-1133">Transmembrane helix</keyword>
<dbReference type="InterPro" id="IPR041916">
    <property type="entry name" value="Anti_sigma_zinc_sf"/>
</dbReference>
<proteinExistence type="predicted"/>
<feature type="transmembrane region" description="Helical" evidence="10">
    <location>
        <begin position="90"/>
        <end position="110"/>
    </location>
</feature>
<dbReference type="PANTHER" id="PTHR37461:SF1">
    <property type="entry name" value="ANTI-SIGMA-K FACTOR RSKA"/>
    <property type="match status" value="1"/>
</dbReference>
<evidence type="ECO:0000313" key="13">
    <source>
        <dbReference type="Proteomes" id="UP001262889"/>
    </source>
</evidence>
<dbReference type="Proteomes" id="UP001262889">
    <property type="component" value="Unassembled WGS sequence"/>
</dbReference>
<dbReference type="InterPro" id="IPR018764">
    <property type="entry name" value="RskA_C"/>
</dbReference>
<organism evidence="12 13">
    <name type="scientific">Autumnicola tepida</name>
    <dbReference type="NCBI Taxonomy" id="3075595"/>
    <lineage>
        <taxon>Bacteria</taxon>
        <taxon>Pseudomonadati</taxon>
        <taxon>Bacteroidota</taxon>
        <taxon>Flavobacteriia</taxon>
        <taxon>Flavobacteriales</taxon>
        <taxon>Flavobacteriaceae</taxon>
        <taxon>Autumnicola</taxon>
    </lineage>
</organism>
<evidence type="ECO:0000256" key="2">
    <source>
        <dbReference type="ARBA" id="ARBA00004236"/>
    </source>
</evidence>
<evidence type="ECO:0000256" key="5">
    <source>
        <dbReference type="ARBA" id="ARBA00022989"/>
    </source>
</evidence>
<feature type="coiled-coil region" evidence="9">
    <location>
        <begin position="113"/>
        <end position="154"/>
    </location>
</feature>
<dbReference type="Pfam" id="PF10099">
    <property type="entry name" value="RskA_C"/>
    <property type="match status" value="1"/>
</dbReference>
<name>A0ABU3CA75_9FLAO</name>
<comment type="caution">
    <text evidence="12">The sequence shown here is derived from an EMBL/GenBank/DDBJ whole genome shotgun (WGS) entry which is preliminary data.</text>
</comment>
<dbReference type="Gene3D" id="1.10.10.1320">
    <property type="entry name" value="Anti-sigma factor, zinc-finger domain"/>
    <property type="match status" value="1"/>
</dbReference>
<reference evidence="12 13" key="1">
    <citation type="submission" date="2023-09" db="EMBL/GenBank/DDBJ databases">
        <authorList>
            <person name="Rey-Velasco X."/>
        </authorList>
    </citation>
    <scope>NUCLEOTIDE SEQUENCE [LARGE SCALE GENOMIC DNA]</scope>
    <source>
        <strain evidence="12 13">F363</strain>
    </source>
</reference>
<keyword evidence="6 10" id="KW-0472">Membrane</keyword>
<evidence type="ECO:0000256" key="10">
    <source>
        <dbReference type="SAM" id="Phobius"/>
    </source>
</evidence>
<dbReference type="InterPro" id="IPR051474">
    <property type="entry name" value="Anti-sigma-K/W_factor"/>
</dbReference>
<evidence type="ECO:0000256" key="8">
    <source>
        <dbReference type="ARBA" id="ARBA00030803"/>
    </source>
</evidence>
<dbReference type="EMBL" id="JAVRHQ010000011">
    <property type="protein sequence ID" value="MDT0643234.1"/>
    <property type="molecule type" value="Genomic_DNA"/>
</dbReference>
<keyword evidence="4 10" id="KW-0812">Transmembrane</keyword>
<dbReference type="PANTHER" id="PTHR37461">
    <property type="entry name" value="ANTI-SIGMA-K FACTOR RSKA"/>
    <property type="match status" value="1"/>
</dbReference>
<evidence type="ECO:0000256" key="9">
    <source>
        <dbReference type="SAM" id="Coils"/>
    </source>
</evidence>
<evidence type="ECO:0000256" key="6">
    <source>
        <dbReference type="ARBA" id="ARBA00023136"/>
    </source>
</evidence>
<gene>
    <name evidence="12" type="ORF">RM553_10380</name>
</gene>
<evidence type="ECO:0000256" key="3">
    <source>
        <dbReference type="ARBA" id="ARBA00022475"/>
    </source>
</evidence>
<evidence type="ECO:0000313" key="12">
    <source>
        <dbReference type="EMBL" id="MDT0643234.1"/>
    </source>
</evidence>
<evidence type="ECO:0000256" key="7">
    <source>
        <dbReference type="ARBA" id="ARBA00029829"/>
    </source>
</evidence>
<dbReference type="RefSeq" id="WP_311534854.1">
    <property type="nucleotide sequence ID" value="NZ_JAVRHQ010000011.1"/>
</dbReference>
<evidence type="ECO:0000256" key="1">
    <source>
        <dbReference type="ARBA" id="ARBA00004167"/>
    </source>
</evidence>
<keyword evidence="9" id="KW-0175">Coiled coil</keyword>
<accession>A0ABU3CA75</accession>